<accession>A0A2T8FD31</accession>
<dbReference type="InterPro" id="IPR011051">
    <property type="entry name" value="RmlC_Cupin_sf"/>
</dbReference>
<protein>
    <recommendedName>
        <fullName evidence="3">Cupin domain-containing protein</fullName>
    </recommendedName>
</protein>
<reference evidence="1 2" key="1">
    <citation type="submission" date="2018-04" db="EMBL/GenBank/DDBJ databases">
        <title>Genome of Nocardioides gansuensis WSJ-1.</title>
        <authorList>
            <person name="Wu S."/>
            <person name="Wang G."/>
        </authorList>
    </citation>
    <scope>NUCLEOTIDE SEQUENCE [LARGE SCALE GENOMIC DNA]</scope>
    <source>
        <strain evidence="1 2">WSJ-1</strain>
    </source>
</reference>
<evidence type="ECO:0008006" key="3">
    <source>
        <dbReference type="Google" id="ProtNLM"/>
    </source>
</evidence>
<name>A0A2T8FD31_9ACTN</name>
<keyword evidence="2" id="KW-1185">Reference proteome</keyword>
<dbReference type="InterPro" id="IPR014710">
    <property type="entry name" value="RmlC-like_jellyroll"/>
</dbReference>
<dbReference type="PANTHER" id="PTHR36156">
    <property type="entry name" value="SLR2101 PROTEIN"/>
    <property type="match status" value="1"/>
</dbReference>
<dbReference type="CDD" id="cd02231">
    <property type="entry name" value="cupin_BLL6423-like"/>
    <property type="match status" value="1"/>
</dbReference>
<dbReference type="SUPFAM" id="SSF51182">
    <property type="entry name" value="RmlC-like cupins"/>
    <property type="match status" value="1"/>
</dbReference>
<evidence type="ECO:0000313" key="1">
    <source>
        <dbReference type="EMBL" id="PVG83614.1"/>
    </source>
</evidence>
<dbReference type="Proteomes" id="UP000246018">
    <property type="component" value="Unassembled WGS sequence"/>
</dbReference>
<dbReference type="AlphaFoldDB" id="A0A2T8FD31"/>
<sequence>MLFQFPDQSHPEQVSAVRVDHVPEDLPPGAGVLAELWSAPDASYHDGRADPLVEVDAWRISCPPGASRFRTSLFSAGRETAMHRTSTLDYDFVLQGSVTLILDDGSETHLHAGDAVILPGTAHAWRAGPEGCRLGVVMIGTEPPPRGDVTAGALQLPVGRPPETPATLGR</sequence>
<dbReference type="InterPro" id="IPR047142">
    <property type="entry name" value="OryJ/VirC-like"/>
</dbReference>
<dbReference type="PANTHER" id="PTHR36156:SF2">
    <property type="entry name" value="CUPIN TYPE-2 DOMAIN-CONTAINING PROTEIN"/>
    <property type="match status" value="1"/>
</dbReference>
<dbReference type="Gene3D" id="2.60.120.10">
    <property type="entry name" value="Jelly Rolls"/>
    <property type="match status" value="1"/>
</dbReference>
<proteinExistence type="predicted"/>
<comment type="caution">
    <text evidence="1">The sequence shown here is derived from an EMBL/GenBank/DDBJ whole genome shotgun (WGS) entry which is preliminary data.</text>
</comment>
<gene>
    <name evidence="1" type="ORF">DDE18_04595</name>
</gene>
<dbReference type="EMBL" id="QDGZ01000002">
    <property type="protein sequence ID" value="PVG83614.1"/>
    <property type="molecule type" value="Genomic_DNA"/>
</dbReference>
<evidence type="ECO:0000313" key="2">
    <source>
        <dbReference type="Proteomes" id="UP000246018"/>
    </source>
</evidence>
<organism evidence="1 2">
    <name type="scientific">Nocardioides gansuensis</name>
    <dbReference type="NCBI Taxonomy" id="2138300"/>
    <lineage>
        <taxon>Bacteria</taxon>
        <taxon>Bacillati</taxon>
        <taxon>Actinomycetota</taxon>
        <taxon>Actinomycetes</taxon>
        <taxon>Propionibacteriales</taxon>
        <taxon>Nocardioidaceae</taxon>
        <taxon>Nocardioides</taxon>
    </lineage>
</organism>